<dbReference type="OrthoDB" id="720569at2759"/>
<keyword evidence="1" id="KW-0472">Membrane</keyword>
<reference evidence="2" key="1">
    <citation type="submission" date="2020-07" db="EMBL/GenBank/DDBJ databases">
        <title>Genome sequence and genetic diversity analysis of an under-domesticated orphan crop, white fonio (Digitaria exilis).</title>
        <authorList>
            <person name="Bennetzen J.L."/>
            <person name="Chen S."/>
            <person name="Ma X."/>
            <person name="Wang X."/>
            <person name="Yssel A.E.J."/>
            <person name="Chaluvadi S.R."/>
            <person name="Johnson M."/>
            <person name="Gangashetty P."/>
            <person name="Hamidou F."/>
            <person name="Sanogo M.D."/>
            <person name="Zwaenepoel A."/>
            <person name="Wallace J."/>
            <person name="Van De Peer Y."/>
            <person name="Van Deynze A."/>
        </authorList>
    </citation>
    <scope>NUCLEOTIDE SEQUENCE</scope>
    <source>
        <tissue evidence="2">Leaves</tissue>
    </source>
</reference>
<keyword evidence="3" id="KW-1185">Reference proteome</keyword>
<protein>
    <submittedName>
        <fullName evidence="2">Uncharacterized protein</fullName>
    </submittedName>
</protein>
<evidence type="ECO:0000313" key="2">
    <source>
        <dbReference type="EMBL" id="KAF8702831.1"/>
    </source>
</evidence>
<dbReference type="AlphaFoldDB" id="A0A835BNW1"/>
<sequence>MPPQGTCAPTEEEAADLRAASQQLLLAASAQVLGATAALLVPAPLFAAPGCLLGVLTANRADDVIWQLVACHGHVHGAASFHYWLFVVVMVVVLLVGLAVSLA</sequence>
<feature type="transmembrane region" description="Helical" evidence="1">
    <location>
        <begin position="83"/>
        <end position="102"/>
    </location>
</feature>
<keyword evidence="1" id="KW-1133">Transmembrane helix</keyword>
<accession>A0A835BNW1</accession>
<gene>
    <name evidence="2" type="ORF">HU200_032665</name>
</gene>
<dbReference type="Proteomes" id="UP000636709">
    <property type="component" value="Unassembled WGS sequence"/>
</dbReference>
<name>A0A835BNW1_9POAL</name>
<evidence type="ECO:0000313" key="3">
    <source>
        <dbReference type="Proteomes" id="UP000636709"/>
    </source>
</evidence>
<comment type="caution">
    <text evidence="2">The sequence shown here is derived from an EMBL/GenBank/DDBJ whole genome shotgun (WGS) entry which is preliminary data.</text>
</comment>
<proteinExistence type="predicted"/>
<dbReference type="EMBL" id="JACEFO010001783">
    <property type="protein sequence ID" value="KAF8702831.1"/>
    <property type="molecule type" value="Genomic_DNA"/>
</dbReference>
<keyword evidence="1" id="KW-0812">Transmembrane</keyword>
<organism evidence="2 3">
    <name type="scientific">Digitaria exilis</name>
    <dbReference type="NCBI Taxonomy" id="1010633"/>
    <lineage>
        <taxon>Eukaryota</taxon>
        <taxon>Viridiplantae</taxon>
        <taxon>Streptophyta</taxon>
        <taxon>Embryophyta</taxon>
        <taxon>Tracheophyta</taxon>
        <taxon>Spermatophyta</taxon>
        <taxon>Magnoliopsida</taxon>
        <taxon>Liliopsida</taxon>
        <taxon>Poales</taxon>
        <taxon>Poaceae</taxon>
        <taxon>PACMAD clade</taxon>
        <taxon>Panicoideae</taxon>
        <taxon>Panicodae</taxon>
        <taxon>Paniceae</taxon>
        <taxon>Anthephorinae</taxon>
        <taxon>Digitaria</taxon>
    </lineage>
</organism>
<evidence type="ECO:0000256" key="1">
    <source>
        <dbReference type="SAM" id="Phobius"/>
    </source>
</evidence>
<feature type="transmembrane region" description="Helical" evidence="1">
    <location>
        <begin position="24"/>
        <end position="47"/>
    </location>
</feature>